<dbReference type="InterPro" id="IPR050155">
    <property type="entry name" value="HAD-like_hydrolase_sf"/>
</dbReference>
<protein>
    <submittedName>
        <fullName evidence="1">Pyrophosphatase PpaX</fullName>
        <ecNumber evidence="1">3.6.1.1</ecNumber>
    </submittedName>
</protein>
<dbReference type="SFLD" id="SFLDG01129">
    <property type="entry name" value="C1.5:_HAD__Beta-PGM__Phosphata"/>
    <property type="match status" value="1"/>
</dbReference>
<dbReference type="PANTHER" id="PTHR43434:SF26">
    <property type="entry name" value="PYROPHOSPHATASE PPAX"/>
    <property type="match status" value="1"/>
</dbReference>
<dbReference type="PANTHER" id="PTHR43434">
    <property type="entry name" value="PHOSPHOGLYCOLATE PHOSPHATASE"/>
    <property type="match status" value="1"/>
</dbReference>
<dbReference type="EC" id="3.6.1.1" evidence="1"/>
<dbReference type="RefSeq" id="WP_145188449.1">
    <property type="nucleotide sequence ID" value="NZ_CP036290.1"/>
</dbReference>
<gene>
    <name evidence="1" type="primary">ppaX</name>
    <name evidence="1" type="ORF">Pla163_24470</name>
</gene>
<dbReference type="SFLD" id="SFLDS00003">
    <property type="entry name" value="Haloacid_Dehalogenase"/>
    <property type="match status" value="1"/>
</dbReference>
<evidence type="ECO:0000313" key="2">
    <source>
        <dbReference type="Proteomes" id="UP000319342"/>
    </source>
</evidence>
<evidence type="ECO:0000313" key="1">
    <source>
        <dbReference type="EMBL" id="QDU85319.1"/>
    </source>
</evidence>
<reference evidence="1 2" key="1">
    <citation type="submission" date="2019-02" db="EMBL/GenBank/DDBJ databases">
        <title>Deep-cultivation of Planctomycetes and their phenomic and genomic characterization uncovers novel biology.</title>
        <authorList>
            <person name="Wiegand S."/>
            <person name="Jogler M."/>
            <person name="Boedeker C."/>
            <person name="Pinto D."/>
            <person name="Vollmers J."/>
            <person name="Rivas-Marin E."/>
            <person name="Kohn T."/>
            <person name="Peeters S.H."/>
            <person name="Heuer A."/>
            <person name="Rast P."/>
            <person name="Oberbeckmann S."/>
            <person name="Bunk B."/>
            <person name="Jeske O."/>
            <person name="Meyerdierks A."/>
            <person name="Storesund J.E."/>
            <person name="Kallscheuer N."/>
            <person name="Luecker S."/>
            <person name="Lage O.M."/>
            <person name="Pohl T."/>
            <person name="Merkel B.J."/>
            <person name="Hornburger P."/>
            <person name="Mueller R.-W."/>
            <person name="Bruemmer F."/>
            <person name="Labrenz M."/>
            <person name="Spormann A.M."/>
            <person name="Op den Camp H."/>
            <person name="Overmann J."/>
            <person name="Amann R."/>
            <person name="Jetten M.S.M."/>
            <person name="Mascher T."/>
            <person name="Medema M.H."/>
            <person name="Devos D.P."/>
            <person name="Kaster A.-K."/>
            <person name="Ovreas L."/>
            <person name="Rohde M."/>
            <person name="Galperin M.Y."/>
            <person name="Jogler C."/>
        </authorList>
    </citation>
    <scope>NUCLEOTIDE SEQUENCE [LARGE SCALE GENOMIC DNA]</scope>
    <source>
        <strain evidence="1 2">Pla163</strain>
    </source>
</reference>
<dbReference type="Gene3D" id="3.40.50.1000">
    <property type="entry name" value="HAD superfamily/HAD-like"/>
    <property type="match status" value="1"/>
</dbReference>
<dbReference type="Pfam" id="PF13419">
    <property type="entry name" value="HAD_2"/>
    <property type="match status" value="1"/>
</dbReference>
<dbReference type="NCBIfam" id="TIGR01509">
    <property type="entry name" value="HAD-SF-IA-v3"/>
    <property type="match status" value="1"/>
</dbReference>
<dbReference type="NCBIfam" id="TIGR01549">
    <property type="entry name" value="HAD-SF-IA-v1"/>
    <property type="match status" value="1"/>
</dbReference>
<dbReference type="SUPFAM" id="SSF56784">
    <property type="entry name" value="HAD-like"/>
    <property type="match status" value="1"/>
</dbReference>
<dbReference type="AlphaFoldDB" id="A0A518D1I9"/>
<dbReference type="SFLD" id="SFLDG01135">
    <property type="entry name" value="C1.5.6:_HAD__Beta-PGM__Phospha"/>
    <property type="match status" value="1"/>
</dbReference>
<dbReference type="OrthoDB" id="9807630at2"/>
<dbReference type="Proteomes" id="UP000319342">
    <property type="component" value="Chromosome"/>
</dbReference>
<dbReference type="GO" id="GO:0006281">
    <property type="term" value="P:DNA repair"/>
    <property type="evidence" value="ECO:0007669"/>
    <property type="project" value="TreeGrafter"/>
</dbReference>
<dbReference type="InterPro" id="IPR023198">
    <property type="entry name" value="PGP-like_dom2"/>
</dbReference>
<proteinExistence type="predicted"/>
<keyword evidence="1" id="KW-0378">Hydrolase</keyword>
<dbReference type="InterPro" id="IPR023214">
    <property type="entry name" value="HAD_sf"/>
</dbReference>
<dbReference type="PRINTS" id="PR00413">
    <property type="entry name" value="HADHALOGNASE"/>
</dbReference>
<accession>A0A518D1I9</accession>
<keyword evidence="2" id="KW-1185">Reference proteome</keyword>
<name>A0A518D1I9_9BACT</name>
<dbReference type="InterPro" id="IPR036412">
    <property type="entry name" value="HAD-like_sf"/>
</dbReference>
<dbReference type="GO" id="GO:0008967">
    <property type="term" value="F:phosphoglycolate phosphatase activity"/>
    <property type="evidence" value="ECO:0007669"/>
    <property type="project" value="TreeGrafter"/>
</dbReference>
<dbReference type="InterPro" id="IPR041492">
    <property type="entry name" value="HAD_2"/>
</dbReference>
<dbReference type="GO" id="GO:0005829">
    <property type="term" value="C:cytosol"/>
    <property type="evidence" value="ECO:0007669"/>
    <property type="project" value="TreeGrafter"/>
</dbReference>
<dbReference type="InterPro" id="IPR006439">
    <property type="entry name" value="HAD-SF_hydro_IA"/>
</dbReference>
<dbReference type="EMBL" id="CP036290">
    <property type="protein sequence ID" value="QDU85319.1"/>
    <property type="molecule type" value="Genomic_DNA"/>
</dbReference>
<dbReference type="GO" id="GO:0004427">
    <property type="term" value="F:inorganic diphosphate phosphatase activity"/>
    <property type="evidence" value="ECO:0007669"/>
    <property type="project" value="UniProtKB-EC"/>
</dbReference>
<organism evidence="1 2">
    <name type="scientific">Rohdeia mirabilis</name>
    <dbReference type="NCBI Taxonomy" id="2528008"/>
    <lineage>
        <taxon>Bacteria</taxon>
        <taxon>Pseudomonadati</taxon>
        <taxon>Planctomycetota</taxon>
        <taxon>Planctomycetia</taxon>
        <taxon>Planctomycetia incertae sedis</taxon>
        <taxon>Rohdeia</taxon>
    </lineage>
</organism>
<sequence length="237" mass="24854">MNAPTSATRAVLFDLDGTLIDSIELILRSYEHTFSAHGLPALARPELVAGLGTPLWAQFRACGVADDEVPNLVTTYRSFNLEHHDELVRPYPGVLEAVEDLARRAIPLGVVTSKFAAAAWRGLRLVGLAKHFEVLVGADDVERHKPDPEPVRRGAELLGLTADACVYVGDSVHDMASARAAGARAVGVAWGPFEDASLVTAGAERVLAQPSDFGGLLVPSASAPSASSLSSPAGPST</sequence>
<dbReference type="Gene3D" id="1.10.150.240">
    <property type="entry name" value="Putative phosphatase, domain 2"/>
    <property type="match status" value="1"/>
</dbReference>